<proteinExistence type="predicted"/>
<keyword evidence="2" id="KW-1185">Reference proteome</keyword>
<evidence type="ECO:0000313" key="1">
    <source>
        <dbReference type="EMBL" id="RCW68583.1"/>
    </source>
</evidence>
<dbReference type="SUPFAM" id="SSF52096">
    <property type="entry name" value="ClpP/crotonase"/>
    <property type="match status" value="1"/>
</dbReference>
<accession>A0A368XKU3</accession>
<protein>
    <submittedName>
        <fullName evidence="1">Enoyl-CoA hydratase/carnithine racemase</fullName>
    </submittedName>
</protein>
<evidence type="ECO:0000313" key="2">
    <source>
        <dbReference type="Proteomes" id="UP000252884"/>
    </source>
</evidence>
<organism evidence="1 2">
    <name type="scientific">Pseudorhodoferax soli</name>
    <dbReference type="NCBI Taxonomy" id="545864"/>
    <lineage>
        <taxon>Bacteria</taxon>
        <taxon>Pseudomonadati</taxon>
        <taxon>Pseudomonadota</taxon>
        <taxon>Betaproteobacteria</taxon>
        <taxon>Burkholderiales</taxon>
        <taxon>Comamonadaceae</taxon>
    </lineage>
</organism>
<gene>
    <name evidence="1" type="ORF">DES41_107104</name>
</gene>
<dbReference type="InterPro" id="IPR001753">
    <property type="entry name" value="Enoyl-CoA_hydra/iso"/>
</dbReference>
<dbReference type="RefSeq" id="WP_114470121.1">
    <property type="nucleotide sequence ID" value="NZ_QPJK01000007.1"/>
</dbReference>
<dbReference type="CDD" id="cd06558">
    <property type="entry name" value="crotonase-like"/>
    <property type="match status" value="1"/>
</dbReference>
<dbReference type="Gene3D" id="3.90.226.10">
    <property type="entry name" value="2-enoyl-CoA Hydratase, Chain A, domain 1"/>
    <property type="match status" value="1"/>
</dbReference>
<reference evidence="1 2" key="1">
    <citation type="submission" date="2018-07" db="EMBL/GenBank/DDBJ databases">
        <title>Genomic Encyclopedia of Type Strains, Phase IV (KMG-IV): sequencing the most valuable type-strain genomes for metagenomic binning, comparative biology and taxonomic classification.</title>
        <authorList>
            <person name="Goeker M."/>
        </authorList>
    </citation>
    <scope>NUCLEOTIDE SEQUENCE [LARGE SCALE GENOMIC DNA]</scope>
    <source>
        <strain evidence="1 2">DSM 21634</strain>
    </source>
</reference>
<dbReference type="InterPro" id="IPR029045">
    <property type="entry name" value="ClpP/crotonase-like_dom_sf"/>
</dbReference>
<dbReference type="GO" id="GO:0006635">
    <property type="term" value="P:fatty acid beta-oxidation"/>
    <property type="evidence" value="ECO:0007669"/>
    <property type="project" value="TreeGrafter"/>
</dbReference>
<dbReference type="GO" id="GO:0003824">
    <property type="term" value="F:catalytic activity"/>
    <property type="evidence" value="ECO:0007669"/>
    <property type="project" value="UniProtKB-ARBA"/>
</dbReference>
<dbReference type="AlphaFoldDB" id="A0A368XKU3"/>
<dbReference type="OrthoDB" id="2862111at2"/>
<sequence>MSFERVDDLSSEELEAARCGDVWALTLSRPTKLNALNASIVDSLIRAVQEINACRPKVLVLQGAGRSFCAGFDLGDIEEQSDGDLLLRFVRIETLLQAVAQSPALTVALAQGKVYGAGVDLVAVCRQRCIVADATFRMPGLKFGVVLGTRRFGEIVGREQARSVLERVESFDAATAVRMGFAHRIISEPERESVIASAIQTASILDDQARAELYGVLSPLHGDADLAALARSAASPGLKERLVRYAQGR</sequence>
<dbReference type="PANTHER" id="PTHR11941:SF54">
    <property type="entry name" value="ENOYL-COA HYDRATASE, MITOCHONDRIAL"/>
    <property type="match status" value="1"/>
</dbReference>
<dbReference type="Proteomes" id="UP000252884">
    <property type="component" value="Unassembled WGS sequence"/>
</dbReference>
<dbReference type="PANTHER" id="PTHR11941">
    <property type="entry name" value="ENOYL-COA HYDRATASE-RELATED"/>
    <property type="match status" value="1"/>
</dbReference>
<name>A0A368XKU3_9BURK</name>
<comment type="caution">
    <text evidence="1">The sequence shown here is derived from an EMBL/GenBank/DDBJ whole genome shotgun (WGS) entry which is preliminary data.</text>
</comment>
<dbReference type="EMBL" id="QPJK01000007">
    <property type="protein sequence ID" value="RCW68583.1"/>
    <property type="molecule type" value="Genomic_DNA"/>
</dbReference>
<dbReference type="Pfam" id="PF00378">
    <property type="entry name" value="ECH_1"/>
    <property type="match status" value="1"/>
</dbReference>